<evidence type="ECO:0000256" key="3">
    <source>
        <dbReference type="ARBA" id="ARBA00014962"/>
    </source>
</evidence>
<dbReference type="GO" id="GO:0015031">
    <property type="term" value="P:protein transport"/>
    <property type="evidence" value="ECO:0007669"/>
    <property type="project" value="UniProtKB-KW"/>
</dbReference>
<evidence type="ECO:0000256" key="5">
    <source>
        <dbReference type="ARBA" id="ARBA00022475"/>
    </source>
</evidence>
<evidence type="ECO:0000313" key="13">
    <source>
        <dbReference type="EMBL" id="AJD47138.1"/>
    </source>
</evidence>
<feature type="transmembrane region" description="Helical" evidence="11">
    <location>
        <begin position="42"/>
        <end position="59"/>
    </location>
</feature>
<keyword evidence="7" id="KW-0653">Protein transport</keyword>
<dbReference type="InterPro" id="IPR003849">
    <property type="entry name" value="Preprotein_translocase_YajC"/>
</dbReference>
<evidence type="ECO:0000256" key="12">
    <source>
        <dbReference type="SAM" id="SignalP"/>
    </source>
</evidence>
<protein>
    <recommendedName>
        <fullName evidence="3">Sec translocon accessory complex subunit YajC</fullName>
    </recommendedName>
</protein>
<dbReference type="AlphaFoldDB" id="A0A0B4XKQ0"/>
<evidence type="ECO:0000256" key="9">
    <source>
        <dbReference type="ARBA" id="ARBA00023010"/>
    </source>
</evidence>
<evidence type="ECO:0000256" key="7">
    <source>
        <dbReference type="ARBA" id="ARBA00022927"/>
    </source>
</evidence>
<comment type="similarity">
    <text evidence="2">Belongs to the YajC family.</text>
</comment>
<reference evidence="13 14" key="1">
    <citation type="journal article" date="2012" name="J. Bacteriol.">
        <title>Genome sequence of an alkane-degrading bacterium, Alcanivorax pacificus type strain W11-5, isolated from deep sea sediment.</title>
        <authorList>
            <person name="Lai Q."/>
            <person name="Shao Z."/>
        </authorList>
    </citation>
    <scope>NUCLEOTIDE SEQUENCE [LARGE SCALE GENOMIC DNA]</scope>
    <source>
        <strain evidence="13 14">W11-5</strain>
    </source>
</reference>
<keyword evidence="12" id="KW-0732">Signal</keyword>
<dbReference type="Pfam" id="PF02699">
    <property type="entry name" value="YajC"/>
    <property type="match status" value="1"/>
</dbReference>
<organism evidence="13 14">
    <name type="scientific">Isoalcanivorax pacificus W11-5</name>
    <dbReference type="NCBI Taxonomy" id="391936"/>
    <lineage>
        <taxon>Bacteria</taxon>
        <taxon>Pseudomonadati</taxon>
        <taxon>Pseudomonadota</taxon>
        <taxon>Gammaproteobacteria</taxon>
        <taxon>Oceanospirillales</taxon>
        <taxon>Alcanivoracaceae</taxon>
        <taxon>Isoalcanivorax</taxon>
    </lineage>
</organism>
<dbReference type="GO" id="GO:0005886">
    <property type="term" value="C:plasma membrane"/>
    <property type="evidence" value="ECO:0007669"/>
    <property type="project" value="UniProtKB-SubCell"/>
</dbReference>
<dbReference type="PANTHER" id="PTHR33909">
    <property type="entry name" value="SEC TRANSLOCON ACCESSORY COMPLEX SUBUNIT YAJC"/>
    <property type="match status" value="1"/>
</dbReference>
<accession>A0A0B4XKQ0</accession>
<feature type="signal peptide" evidence="12">
    <location>
        <begin position="1"/>
        <end position="32"/>
    </location>
</feature>
<dbReference type="PANTHER" id="PTHR33909:SF1">
    <property type="entry name" value="SEC TRANSLOCON ACCESSORY COMPLEX SUBUNIT YAJC"/>
    <property type="match status" value="1"/>
</dbReference>
<keyword evidence="9" id="KW-0811">Translocation</keyword>
<dbReference type="KEGG" id="apac:S7S_03580"/>
<evidence type="ECO:0000256" key="2">
    <source>
        <dbReference type="ARBA" id="ARBA00006742"/>
    </source>
</evidence>
<dbReference type="SMART" id="SM01323">
    <property type="entry name" value="YajC"/>
    <property type="match status" value="1"/>
</dbReference>
<gene>
    <name evidence="13" type="ORF">S7S_03580</name>
</gene>
<evidence type="ECO:0000256" key="8">
    <source>
        <dbReference type="ARBA" id="ARBA00022989"/>
    </source>
</evidence>
<keyword evidence="4" id="KW-0813">Transport</keyword>
<keyword evidence="5" id="KW-1003">Cell membrane</keyword>
<dbReference type="HOGENOM" id="CLU_116157_2_1_6"/>
<keyword evidence="10 11" id="KW-0472">Membrane</keyword>
<dbReference type="EMBL" id="CP004387">
    <property type="protein sequence ID" value="AJD47138.1"/>
    <property type="molecule type" value="Genomic_DNA"/>
</dbReference>
<comment type="subcellular location">
    <subcellularLocation>
        <location evidence="1">Cell membrane</location>
        <topology evidence="1">Single-pass membrane protein</topology>
    </subcellularLocation>
</comment>
<evidence type="ECO:0000256" key="6">
    <source>
        <dbReference type="ARBA" id="ARBA00022692"/>
    </source>
</evidence>
<dbReference type="STRING" id="391936.S7S_03580"/>
<dbReference type="Proteomes" id="UP000006764">
    <property type="component" value="Chromosome"/>
</dbReference>
<feature type="chain" id="PRO_5002111952" description="Sec translocon accessory complex subunit YajC" evidence="12">
    <location>
        <begin position="33"/>
        <end position="128"/>
    </location>
</feature>
<evidence type="ECO:0000256" key="4">
    <source>
        <dbReference type="ARBA" id="ARBA00022448"/>
    </source>
</evidence>
<name>A0A0B4XKQ0_9GAMM</name>
<evidence type="ECO:0000313" key="14">
    <source>
        <dbReference type="Proteomes" id="UP000006764"/>
    </source>
</evidence>
<keyword evidence="6 11" id="KW-0812">Transmembrane</keyword>
<evidence type="ECO:0000256" key="1">
    <source>
        <dbReference type="ARBA" id="ARBA00004162"/>
    </source>
</evidence>
<sequence length="128" mass="13736">MKQSQKMNVVSDLVARLPLVLAGLLLAGPAAAQGAPGGGGFELIFIVVMMVVFYFFLIRPQTKRAKEHRELVAALAKGDEVVTAGGMLGKVNKVTDDYVVIEIANNLEIKMQKQSIQATLPKGTIKSI</sequence>
<dbReference type="PRINTS" id="PR01853">
    <property type="entry name" value="YAJCTRNLCASE"/>
</dbReference>
<proteinExistence type="inferred from homology"/>
<keyword evidence="14" id="KW-1185">Reference proteome</keyword>
<evidence type="ECO:0000256" key="10">
    <source>
        <dbReference type="ARBA" id="ARBA00023136"/>
    </source>
</evidence>
<dbReference type="NCBIfam" id="TIGR00739">
    <property type="entry name" value="yajC"/>
    <property type="match status" value="1"/>
</dbReference>
<evidence type="ECO:0000256" key="11">
    <source>
        <dbReference type="SAM" id="Phobius"/>
    </source>
</evidence>
<dbReference type="RefSeq" id="WP_008738220.1">
    <property type="nucleotide sequence ID" value="NZ_CP004387.1"/>
</dbReference>
<keyword evidence="8 11" id="KW-1133">Transmembrane helix</keyword>